<keyword evidence="4" id="KW-1185">Reference proteome</keyword>
<evidence type="ECO:0000313" key="3">
    <source>
        <dbReference type="EMBL" id="QJD31021.1"/>
    </source>
</evidence>
<reference evidence="4" key="1">
    <citation type="submission" date="2019-12" db="EMBL/GenBank/DDBJ databases">
        <authorList>
            <person name="Awala S.I."/>
            <person name="Rhee S.K."/>
        </authorList>
    </citation>
    <scope>NUCLEOTIDE SEQUENCE [LARGE SCALE GENOMIC DNA]</scope>
    <source>
        <strain evidence="4">IM1</strain>
    </source>
</reference>
<feature type="compositionally biased region" description="Polar residues" evidence="1">
    <location>
        <begin position="137"/>
        <end position="148"/>
    </location>
</feature>
<dbReference type="RefSeq" id="WP_169604294.1">
    <property type="nucleotide sequence ID" value="NZ_CP046565.1"/>
</dbReference>
<dbReference type="AlphaFoldDB" id="A0A858QB60"/>
<feature type="region of interest" description="Disordered" evidence="1">
    <location>
        <begin position="137"/>
        <end position="164"/>
    </location>
</feature>
<feature type="transmembrane region" description="Helical" evidence="2">
    <location>
        <begin position="16"/>
        <end position="33"/>
    </location>
</feature>
<protein>
    <submittedName>
        <fullName evidence="3">Uncharacterized protein</fullName>
    </submittedName>
</protein>
<dbReference type="Proteomes" id="UP000503004">
    <property type="component" value="Chromosome"/>
</dbReference>
<evidence type="ECO:0000313" key="4">
    <source>
        <dbReference type="Proteomes" id="UP000503004"/>
    </source>
</evidence>
<gene>
    <name evidence="3" type="ORF">GNH96_14420</name>
</gene>
<accession>A0A858QB60</accession>
<evidence type="ECO:0000256" key="1">
    <source>
        <dbReference type="SAM" id="MobiDB-lite"/>
    </source>
</evidence>
<organism evidence="3 4">
    <name type="scientific">Methylococcus geothermalis</name>
    <dbReference type="NCBI Taxonomy" id="2681310"/>
    <lineage>
        <taxon>Bacteria</taxon>
        <taxon>Pseudomonadati</taxon>
        <taxon>Pseudomonadota</taxon>
        <taxon>Gammaproteobacteria</taxon>
        <taxon>Methylococcales</taxon>
        <taxon>Methylococcaceae</taxon>
        <taxon>Methylococcus</taxon>
    </lineage>
</organism>
<keyword evidence="2" id="KW-0472">Membrane</keyword>
<keyword evidence="2" id="KW-1133">Transmembrane helix</keyword>
<evidence type="ECO:0000256" key="2">
    <source>
        <dbReference type="SAM" id="Phobius"/>
    </source>
</evidence>
<name>A0A858QB60_9GAMM</name>
<keyword evidence="2" id="KW-0812">Transmembrane</keyword>
<dbReference type="KEGG" id="metu:GNH96_14420"/>
<sequence length="164" mass="17826">MGQSVSENDSGFSSKAMRILAVVMVVLAVIYFLPAFMSRTSEINGVSKAAAYKSAMKVKRYLSTNDRVIFDTAFGLLDKIKSQEGPDAFAKAVDGMTPEEVIDLARTEVNAKIAAGDPEFKQYASWDDMITKLVDTSLGSSRSRQGGAQQPAPLRQSERPGRPQ</sequence>
<proteinExistence type="predicted"/>
<dbReference type="EMBL" id="CP046565">
    <property type="protein sequence ID" value="QJD31021.1"/>
    <property type="molecule type" value="Genomic_DNA"/>
</dbReference>